<evidence type="ECO:0000313" key="4">
    <source>
        <dbReference type="Proteomes" id="UP001234989"/>
    </source>
</evidence>
<protein>
    <recommendedName>
        <fullName evidence="2">Putative plant transposon protein domain-containing protein</fullName>
    </recommendedName>
</protein>
<dbReference type="PANTHER" id="PTHR33180:SF31">
    <property type="entry name" value="POLYPROTEIN PROTEIN"/>
    <property type="match status" value="1"/>
</dbReference>
<evidence type="ECO:0000259" key="2">
    <source>
        <dbReference type="Pfam" id="PF20167"/>
    </source>
</evidence>
<gene>
    <name evidence="3" type="ORF">MTR67_023318</name>
</gene>
<feature type="region of interest" description="Disordered" evidence="1">
    <location>
        <begin position="60"/>
        <end position="85"/>
    </location>
</feature>
<dbReference type="InterPro" id="IPR046796">
    <property type="entry name" value="Transposase_32_dom"/>
</dbReference>
<dbReference type="EMBL" id="CP133616">
    <property type="protein sequence ID" value="WMV29933.1"/>
    <property type="molecule type" value="Genomic_DNA"/>
</dbReference>
<evidence type="ECO:0000256" key="1">
    <source>
        <dbReference type="SAM" id="MobiDB-lite"/>
    </source>
</evidence>
<name>A0AAF0TYK0_SOLVR</name>
<dbReference type="PANTHER" id="PTHR33180">
    <property type="entry name" value="PHOTOSYSTEM II CP43 REACTION CENTER PROTEIN"/>
    <property type="match status" value="1"/>
</dbReference>
<proteinExistence type="predicted"/>
<evidence type="ECO:0000313" key="3">
    <source>
        <dbReference type="EMBL" id="WMV29933.1"/>
    </source>
</evidence>
<feature type="region of interest" description="Disordered" evidence="1">
    <location>
        <begin position="1"/>
        <end position="21"/>
    </location>
</feature>
<sequence length="248" mass="27535">MARSKVPGKNQPPQKKAKGVVIAMGIDSTPFTISESDHEENSGSISPVYEYDHADDQLLKKRRAGLHSKALHDPSRLPVLPTPPPPPAQVVEKAPKVPPVQAPPPRSINRLKAAGLRTILEEKRLSTNGVEDMYPDVKLIPKGKKKANSFAPTDYVEVQGKTVNCSNTKINKVLGCTIQVVYFLVDKIQKNTLDYLKVLFSPLISDITSLWIETVVHIEKKDLNIAARYWFGFISNTLMPSHIVGTYY</sequence>
<reference evidence="3" key="1">
    <citation type="submission" date="2023-08" db="EMBL/GenBank/DDBJ databases">
        <title>A de novo genome assembly of Solanum verrucosum Schlechtendal, a Mexican diploid species geographically isolated from the other diploid A-genome species in potato relatives.</title>
        <authorList>
            <person name="Hosaka K."/>
        </authorList>
    </citation>
    <scope>NUCLEOTIDE SEQUENCE</scope>
    <source>
        <tissue evidence="3">Young leaves</tissue>
    </source>
</reference>
<dbReference type="AlphaFoldDB" id="A0AAF0TYK0"/>
<dbReference type="Proteomes" id="UP001234989">
    <property type="component" value="Chromosome 5"/>
</dbReference>
<dbReference type="Pfam" id="PF20167">
    <property type="entry name" value="Transposase_32"/>
    <property type="match status" value="1"/>
</dbReference>
<organism evidence="3 4">
    <name type="scientific">Solanum verrucosum</name>
    <dbReference type="NCBI Taxonomy" id="315347"/>
    <lineage>
        <taxon>Eukaryota</taxon>
        <taxon>Viridiplantae</taxon>
        <taxon>Streptophyta</taxon>
        <taxon>Embryophyta</taxon>
        <taxon>Tracheophyta</taxon>
        <taxon>Spermatophyta</taxon>
        <taxon>Magnoliopsida</taxon>
        <taxon>eudicotyledons</taxon>
        <taxon>Gunneridae</taxon>
        <taxon>Pentapetalae</taxon>
        <taxon>asterids</taxon>
        <taxon>lamiids</taxon>
        <taxon>Solanales</taxon>
        <taxon>Solanaceae</taxon>
        <taxon>Solanoideae</taxon>
        <taxon>Solaneae</taxon>
        <taxon>Solanum</taxon>
    </lineage>
</organism>
<accession>A0AAF0TYK0</accession>
<feature type="domain" description="Putative plant transposon protein" evidence="2">
    <location>
        <begin position="146"/>
        <end position="242"/>
    </location>
</feature>
<keyword evidence="4" id="KW-1185">Reference proteome</keyword>